<dbReference type="Proteomes" id="UP000095766">
    <property type="component" value="Unassembled WGS sequence"/>
</dbReference>
<proteinExistence type="predicted"/>
<dbReference type="PANTHER" id="PTHR45947">
    <property type="entry name" value="SULFOQUINOVOSYL TRANSFERASE SQD2"/>
    <property type="match status" value="1"/>
</dbReference>
<dbReference type="RefSeq" id="WP_057253942.1">
    <property type="nucleotide sequence ID" value="NZ_CP072236.1"/>
</dbReference>
<keyword evidence="2" id="KW-0808">Transferase</keyword>
<reference evidence="3 5" key="2">
    <citation type="journal article" date="2019" name="Nat. Med.">
        <title>A library of human gut bacterial isolates paired with longitudinal multiomics data enables mechanistic microbiome research.</title>
        <authorList>
            <person name="Poyet M."/>
            <person name="Groussin M."/>
            <person name="Gibbons S.M."/>
            <person name="Avila-Pacheco J."/>
            <person name="Jiang X."/>
            <person name="Kearney S.M."/>
            <person name="Perrotta A.R."/>
            <person name="Berdy B."/>
            <person name="Zhao S."/>
            <person name="Lieberman T.D."/>
            <person name="Swanson P.K."/>
            <person name="Smith M."/>
            <person name="Roesemann S."/>
            <person name="Alexander J.E."/>
            <person name="Rich S.A."/>
            <person name="Livny J."/>
            <person name="Vlamakis H."/>
            <person name="Clish C."/>
            <person name="Bullock K."/>
            <person name="Deik A."/>
            <person name="Scott J."/>
            <person name="Pierce K.A."/>
            <person name="Xavier R.J."/>
            <person name="Alm E.J."/>
        </authorList>
    </citation>
    <scope>NUCLEOTIDE SEQUENCE [LARGE SCALE GENOMIC DNA]</scope>
    <source>
        <strain evidence="3 5">BIOML-A27</strain>
    </source>
</reference>
<dbReference type="Gene3D" id="3.40.50.2000">
    <property type="entry name" value="Glycogen Phosphorylase B"/>
    <property type="match status" value="2"/>
</dbReference>
<dbReference type="EC" id="2.4.1.57" evidence="2"/>
<keyword evidence="2" id="KW-0328">Glycosyltransferase</keyword>
<organism evidence="2 4">
    <name type="scientific">Bacteroides uniformis</name>
    <dbReference type="NCBI Taxonomy" id="820"/>
    <lineage>
        <taxon>Bacteria</taxon>
        <taxon>Pseudomonadati</taxon>
        <taxon>Bacteroidota</taxon>
        <taxon>Bacteroidia</taxon>
        <taxon>Bacteroidales</taxon>
        <taxon>Bacteroidaceae</taxon>
        <taxon>Bacteroides</taxon>
    </lineage>
</organism>
<dbReference type="InterPro" id="IPR001296">
    <property type="entry name" value="Glyco_trans_1"/>
</dbReference>
<dbReference type="CDD" id="cd03801">
    <property type="entry name" value="GT4_PimA-like"/>
    <property type="match status" value="1"/>
</dbReference>
<protein>
    <submittedName>
        <fullName evidence="3">Glycosyltransferase</fullName>
    </submittedName>
    <submittedName>
        <fullName evidence="2">Group 1 glycosyl transferase</fullName>
        <ecNumber evidence="2">2.4.1.57</ecNumber>
    </submittedName>
</protein>
<dbReference type="InterPro" id="IPR050194">
    <property type="entry name" value="Glycosyltransferase_grp1"/>
</dbReference>
<evidence type="ECO:0000313" key="3">
    <source>
        <dbReference type="EMBL" id="KAB4169791.1"/>
    </source>
</evidence>
<dbReference type="Pfam" id="PF00534">
    <property type="entry name" value="Glycos_transf_1"/>
    <property type="match status" value="1"/>
</dbReference>
<feature type="domain" description="Glycosyl transferase family 1" evidence="1">
    <location>
        <begin position="203"/>
        <end position="349"/>
    </location>
</feature>
<dbReference type="GO" id="GO:0016757">
    <property type="term" value="F:glycosyltransferase activity"/>
    <property type="evidence" value="ECO:0007669"/>
    <property type="project" value="UniProtKB-KW"/>
</dbReference>
<evidence type="ECO:0000259" key="1">
    <source>
        <dbReference type="Pfam" id="PF00534"/>
    </source>
</evidence>
<accession>A0A174U0W8</accession>
<dbReference type="Proteomes" id="UP000433928">
    <property type="component" value="Unassembled WGS sequence"/>
</dbReference>
<dbReference type="SUPFAM" id="SSF53756">
    <property type="entry name" value="UDP-Glycosyltransferase/glycogen phosphorylase"/>
    <property type="match status" value="1"/>
</dbReference>
<sequence>MRILWITPWFGNYRIPVYDYLNRQTNNQFYLICNSSDLSELVKGKLTQTLGDHVSILDSEKRLVFGKGGNTTFANATLTIKSVKGLTKKIKEINPDIIIVEGFGSWAPYGIKHAWLHRKKLLMFYERTKYVERNAPWYRKLYRMIIGRTVNHFLINGMQTEEYLNDDLHFKNTPKTLGVMCADSFNLRKQVTETPIDIVKSTKERLGISKQGLTFLFVGQLVERKGIKELLAVWNNHIKKYPNDHLVVIGTGVLKEHLIKKYNSEKGIHIMGGISYDKLPLYYALSNVFIMPTLEDNWCLVLPEAMACGLPVACSIYNGGTAELIKDGVNGYSFDPLNKKSILDTLEAFHQHDLQTMGKHSIEIESNFTPDKAAQRIFDACKSVIQ</sequence>
<evidence type="ECO:0000313" key="5">
    <source>
        <dbReference type="Proteomes" id="UP000433928"/>
    </source>
</evidence>
<reference evidence="2 4" key="1">
    <citation type="submission" date="2015-09" db="EMBL/GenBank/DDBJ databases">
        <authorList>
            <consortium name="Pathogen Informatics"/>
        </authorList>
    </citation>
    <scope>NUCLEOTIDE SEQUENCE [LARGE SCALE GENOMIC DNA]</scope>
    <source>
        <strain evidence="2 4">2789STDY5834898</strain>
    </source>
</reference>
<dbReference type="EMBL" id="WCUG01000008">
    <property type="protein sequence ID" value="KAB4169791.1"/>
    <property type="molecule type" value="Genomic_DNA"/>
</dbReference>
<name>A0A174U0W8_BACUN</name>
<dbReference type="EMBL" id="CZAO01000017">
    <property type="protein sequence ID" value="CUQ13270.1"/>
    <property type="molecule type" value="Genomic_DNA"/>
</dbReference>
<gene>
    <name evidence="2" type="primary">pimB</name>
    <name evidence="2" type="ORF">ERS852510_03267</name>
    <name evidence="3" type="ORF">GAQ59_11500</name>
</gene>
<evidence type="ECO:0000313" key="2">
    <source>
        <dbReference type="EMBL" id="CUQ13270.1"/>
    </source>
</evidence>
<evidence type="ECO:0000313" key="4">
    <source>
        <dbReference type="Proteomes" id="UP000095766"/>
    </source>
</evidence>
<dbReference type="AlphaFoldDB" id="A0A174U0W8"/>
<dbReference type="PANTHER" id="PTHR45947:SF3">
    <property type="entry name" value="SULFOQUINOVOSYL TRANSFERASE SQD2"/>
    <property type="match status" value="1"/>
</dbReference>